<feature type="compositionally biased region" description="Low complexity" evidence="3">
    <location>
        <begin position="795"/>
        <end position="807"/>
    </location>
</feature>
<feature type="signal peptide" evidence="4">
    <location>
        <begin position="1"/>
        <end position="27"/>
    </location>
</feature>
<accession>F0XYV7</accession>
<dbReference type="Gene3D" id="1.10.1280.10">
    <property type="entry name" value="Di-copper center containing domain from catechol oxidase"/>
    <property type="match status" value="1"/>
</dbReference>
<evidence type="ECO:0000256" key="2">
    <source>
        <dbReference type="SAM" id="Coils"/>
    </source>
</evidence>
<feature type="region of interest" description="Disordered" evidence="3">
    <location>
        <begin position="749"/>
        <end position="905"/>
    </location>
</feature>
<organism evidence="7">
    <name type="scientific">Aureococcus anophagefferens</name>
    <name type="common">Harmful bloom alga</name>
    <dbReference type="NCBI Taxonomy" id="44056"/>
    <lineage>
        <taxon>Eukaryota</taxon>
        <taxon>Sar</taxon>
        <taxon>Stramenopiles</taxon>
        <taxon>Ochrophyta</taxon>
        <taxon>Pelagophyceae</taxon>
        <taxon>Pelagomonadales</taxon>
        <taxon>Pelagomonadaceae</taxon>
        <taxon>Aureococcus</taxon>
    </lineage>
</organism>
<name>F0XYV7_AURAN</name>
<dbReference type="GeneID" id="20223287"/>
<dbReference type="RefSeq" id="XP_009032956.1">
    <property type="nucleotide sequence ID" value="XM_009034708.1"/>
</dbReference>
<feature type="chain" id="PRO_5003261195" description="GRIP domain-containing protein" evidence="4">
    <location>
        <begin position="28"/>
        <end position="1409"/>
    </location>
</feature>
<keyword evidence="7" id="KW-1185">Reference proteome</keyword>
<feature type="compositionally biased region" description="Pro residues" evidence="3">
    <location>
        <begin position="823"/>
        <end position="841"/>
    </location>
</feature>
<feature type="compositionally biased region" description="Basic and acidic residues" evidence="3">
    <location>
        <begin position="842"/>
        <end position="851"/>
    </location>
</feature>
<dbReference type="Proteomes" id="UP000002729">
    <property type="component" value="Unassembled WGS sequence"/>
</dbReference>
<feature type="coiled-coil region" evidence="2">
    <location>
        <begin position="930"/>
        <end position="1034"/>
    </location>
</feature>
<keyword evidence="4" id="KW-0732">Signal</keyword>
<dbReference type="PANTHER" id="PTHR13037:SF24">
    <property type="entry name" value="POLYCOMB PROTEIN PCL-RELATED"/>
    <property type="match status" value="1"/>
</dbReference>
<feature type="compositionally biased region" description="Pro residues" evidence="3">
    <location>
        <begin position="767"/>
        <end position="782"/>
    </location>
</feature>
<evidence type="ECO:0000256" key="4">
    <source>
        <dbReference type="SAM" id="SignalP"/>
    </source>
</evidence>
<keyword evidence="1" id="KW-0945">Host-virus interaction</keyword>
<feature type="compositionally biased region" description="Low complexity" evidence="3">
    <location>
        <begin position="681"/>
        <end position="705"/>
    </location>
</feature>
<feature type="region of interest" description="Disordered" evidence="3">
    <location>
        <begin position="1247"/>
        <end position="1267"/>
    </location>
</feature>
<dbReference type="PROSITE" id="PS51257">
    <property type="entry name" value="PROKAR_LIPOPROTEIN"/>
    <property type="match status" value="1"/>
</dbReference>
<evidence type="ECO:0000313" key="6">
    <source>
        <dbReference type="EMBL" id="EGB11833.1"/>
    </source>
</evidence>
<keyword evidence="2" id="KW-0175">Coiled coil</keyword>
<gene>
    <name evidence="6" type="ORF">AURANDRAFT_61043</name>
</gene>
<sequence>MARGVAPGRQRLSAAAVALATALACVAVTQRSAVVATVAKLVALDYGQHTVSGSTTIGVSNAYERGSHKIGDGLYPWTVVELHLATRLEANPPDNAMEYAWSIGSGVDASDPALIDANRVGAGSVEVVFTAPGLHTLTLSSRVSGEVLETKTVKATYVRREIRTLTDAAREAFLSALETTYKVDQKDGERLYGSKYKSMASLVELHLQGAASKTCDHWHDDAGILTHHMGFTLQLEQSLQAIDNTVAMPYWDYTADAYYLGIDEIHKSQIFQPDWLGAISPKGEDHVVDEGRWAYTAVHKYPKDSDRDLIRNPYGLLRSPWNTDKTPFITRYKDVLGVRGGGFSVPGCSDFKTTYKKDWIGDFFSDLNGALHGPVHIIIGGQWDFDASRFNLTMLDEESGMPEASGFFLLSSKFLWRQGFVRCPEFCSDDTGNQDCECTCPREITENWKPYEVMQATGQLDLNNGWLEPLYLLYSDMDWKDMWHILCHVGHAGEMFTSAAPYDPTFWPLHGLAERFLSYKRVQAAAGETTLNETWGYTHMGALASDTDVVCDWTGVEGMGLPTCTRQTCAGHKKDDLLPFGNFLDKNETYTNEEFYRFTAPTNEDLPYAYDSLSSWPACDAQGIDFTVDDADDDDADDLPDMDVGTAFKDLAENGMNLDKLQDEVGVDAREPLPKPPPLRSTPTKALAAEAAEPAPAAPAPLAEATEVARQRAEQLLAQSGDFFASAGEKMKQAGEKIKEDTRKNLGLAADLSGGFPRAPEAAAAPAAPPAAAPAAPEPPAPAAATPASPKPAEKAASPWASALAAPPAAPKPPTPAAAAPTPAAPKPAAPKPAAPKPAAPRPERKARAPKPEAPPKPAAPKPAAPKPAESRLAAAFKSTTSALAGAPRGSSARERAWEAEAAGRVADAARLEAEVVELRSGAARDAEALVKLRREAAGTRRAADVAQAERDACAAELEAVALREVDALQAEVASLRRERARADGLEKKLRDRQVAEASSKSDAGALEAARHELRSAKLQLEAARRAAAAAARAQRAEADVAARLADEAARELRASRSRALDAEAARDAALDKRASAASAEEGRRAASREADALARDAGELRGLLRSALREKRRLEVAVDELKGAEVKLRGDLRDTRGELDAARAAARDARAALVGGAAPRAAPAAPGASSDARNAEYLRSVVRTALPKHGAADGATTTRLLPVLRSLLGLPHDHVAHNLDALGATGSGGEFALALLNAAAAKAGGGAAADPGDAAERAELRAERDAARGAAADLRAERDASDRAAAARDGERRAYVANLEARVRAALEGAAARAAAQDDLERVAAEAHRAALHALDTARNTETDARAARAKADAGLDGEQLEYLRTTIVCFLKAREPLLKKQLLPVLARVLKLDPADERAAALLDVVV</sequence>
<reference evidence="6 7" key="1">
    <citation type="journal article" date="2011" name="Proc. Natl. Acad. Sci. U.S.A.">
        <title>Niche of harmful alga Aureococcus anophagefferens revealed through ecogenomics.</title>
        <authorList>
            <person name="Gobler C.J."/>
            <person name="Berry D.L."/>
            <person name="Dyhrman S.T."/>
            <person name="Wilhelm S.W."/>
            <person name="Salamov A."/>
            <person name="Lobanov A.V."/>
            <person name="Zhang Y."/>
            <person name="Collier J.L."/>
            <person name="Wurch L.L."/>
            <person name="Kustka A.B."/>
            <person name="Dill B.D."/>
            <person name="Shah M."/>
            <person name="VerBerkmoes N.C."/>
            <person name="Kuo A."/>
            <person name="Terry A."/>
            <person name="Pangilinan J."/>
            <person name="Lindquist E.A."/>
            <person name="Lucas S."/>
            <person name="Paulsen I.T."/>
            <person name="Hattenrath-Lehmann T.K."/>
            <person name="Talmage S.C."/>
            <person name="Walker E.A."/>
            <person name="Koch F."/>
            <person name="Burson A.M."/>
            <person name="Marcoval M.A."/>
            <person name="Tang Y.Z."/>
            <person name="Lecleir G.R."/>
            <person name="Coyne K.J."/>
            <person name="Berg G.M."/>
            <person name="Bertrand E.M."/>
            <person name="Saito M.A."/>
            <person name="Gladyshev V.N."/>
            <person name="Grigoriev I.V."/>
        </authorList>
    </citation>
    <scope>NUCLEOTIDE SEQUENCE [LARGE SCALE GENOMIC DNA]</scope>
    <source>
        <strain evidence="7">CCMP 1984</strain>
    </source>
</reference>
<evidence type="ECO:0000256" key="3">
    <source>
        <dbReference type="SAM" id="MobiDB-lite"/>
    </source>
</evidence>
<dbReference type="PROSITE" id="PS50913">
    <property type="entry name" value="GRIP"/>
    <property type="match status" value="1"/>
</dbReference>
<dbReference type="PANTHER" id="PTHR13037">
    <property type="entry name" value="FORMIN"/>
    <property type="match status" value="1"/>
</dbReference>
<feature type="compositionally biased region" description="Basic and acidic residues" evidence="3">
    <location>
        <begin position="1255"/>
        <end position="1267"/>
    </location>
</feature>
<feature type="coiled-coil region" evidence="2">
    <location>
        <begin position="1105"/>
        <end position="1153"/>
    </location>
</feature>
<dbReference type="InterPro" id="IPR000237">
    <property type="entry name" value="GRIP_dom"/>
</dbReference>
<dbReference type="GO" id="GO:0016491">
    <property type="term" value="F:oxidoreductase activity"/>
    <property type="evidence" value="ECO:0007669"/>
    <property type="project" value="InterPro"/>
</dbReference>
<dbReference type="EMBL" id="GL833121">
    <property type="protein sequence ID" value="EGB11833.1"/>
    <property type="molecule type" value="Genomic_DNA"/>
</dbReference>
<evidence type="ECO:0000313" key="7">
    <source>
        <dbReference type="Proteomes" id="UP000002729"/>
    </source>
</evidence>
<dbReference type="InterPro" id="IPR002227">
    <property type="entry name" value="Tyrosinase_Cu-bd"/>
</dbReference>
<evidence type="ECO:0000256" key="1">
    <source>
        <dbReference type="ARBA" id="ARBA00022581"/>
    </source>
</evidence>
<dbReference type="SUPFAM" id="SSF48056">
    <property type="entry name" value="Di-copper centre-containing domain"/>
    <property type="match status" value="1"/>
</dbReference>
<dbReference type="Pfam" id="PF00264">
    <property type="entry name" value="Tyrosinase"/>
    <property type="match status" value="1"/>
</dbReference>
<dbReference type="SMART" id="SM00755">
    <property type="entry name" value="Grip"/>
    <property type="match status" value="1"/>
</dbReference>
<feature type="domain" description="GRIP" evidence="5">
    <location>
        <begin position="1355"/>
        <end position="1405"/>
    </location>
</feature>
<dbReference type="Pfam" id="PF01465">
    <property type="entry name" value="GRIP"/>
    <property type="match status" value="1"/>
</dbReference>
<dbReference type="InterPro" id="IPR008922">
    <property type="entry name" value="Di-copper_centre_dom_sf"/>
</dbReference>
<dbReference type="InParanoid" id="F0XYV7"/>
<proteinExistence type="predicted"/>
<feature type="compositionally biased region" description="Pro residues" evidence="3">
    <location>
        <begin position="852"/>
        <end position="866"/>
    </location>
</feature>
<dbReference type="OrthoDB" id="6132182at2759"/>
<feature type="compositionally biased region" description="Low complexity" evidence="3">
    <location>
        <begin position="757"/>
        <end position="766"/>
    </location>
</feature>
<evidence type="ECO:0000259" key="5">
    <source>
        <dbReference type="PROSITE" id="PS50913"/>
    </source>
</evidence>
<feature type="region of interest" description="Disordered" evidence="3">
    <location>
        <begin position="668"/>
        <end position="707"/>
    </location>
</feature>
<protein>
    <recommendedName>
        <fullName evidence="5">GRIP domain-containing protein</fullName>
    </recommendedName>
</protein>
<dbReference type="KEGG" id="aaf:AURANDRAFT_61043"/>